<evidence type="ECO:0000256" key="2">
    <source>
        <dbReference type="ARBA" id="ARBA00022574"/>
    </source>
</evidence>
<dbReference type="PANTHER" id="PTHR12442:SF5">
    <property type="entry name" value="DYNEIN AXONEMAL INTERMEDIATE CHAIN 3"/>
    <property type="match status" value="1"/>
</dbReference>
<dbReference type="InterPro" id="IPR015943">
    <property type="entry name" value="WD40/YVTN_repeat-like_dom_sf"/>
</dbReference>
<dbReference type="SUPFAM" id="SSF50978">
    <property type="entry name" value="WD40 repeat-like"/>
    <property type="match status" value="1"/>
</dbReference>
<proteinExistence type="predicted"/>
<dbReference type="EMBL" id="JAHHUM010001214">
    <property type="protein sequence ID" value="KAK5613425.1"/>
    <property type="molecule type" value="Genomic_DNA"/>
</dbReference>
<comment type="caution">
    <text evidence="4">The sequence shown here is derived from an EMBL/GenBank/DDBJ whole genome shotgun (WGS) entry which is preliminary data.</text>
</comment>
<dbReference type="PANTHER" id="PTHR12442">
    <property type="entry name" value="DYNEIN INTERMEDIATE CHAIN"/>
    <property type="match status" value="1"/>
</dbReference>
<dbReference type="GO" id="GO:0060294">
    <property type="term" value="P:cilium movement involved in cell motility"/>
    <property type="evidence" value="ECO:0007669"/>
    <property type="project" value="TreeGrafter"/>
</dbReference>
<sequence>MVLRGGVDRVHNLSRVLIGSDCQPEKDTENKWTESLPDYSQLRMPLTEKLKAMEDVNTKFFVGTESGEIVYTDWKLENDESGRPHSAKPLLCFNTHQWLVNTTHQSPFFKDIILTTGGWNFAIWKEGVMGGPLFESQYFEQECTVGCWSLSRPAVFFIAKQDGSVGVWDLLKNTNEPLQLHAHISNTKITCMKPWAISAKQHFLAVAYDVGVLHVFEIPKTLYVPSRHESLSMKKYFELETESLKDYLRREEVWTKQKKEVEELKKTEPGTPVTCPKDDLHLDIKEYHDDVNLEENVLKSIGMWPTAEEI</sequence>
<protein>
    <recommendedName>
        <fullName evidence="6">WD repeat domain 63</fullName>
    </recommendedName>
</protein>
<name>A0AAV9RWL4_9TELE</name>
<organism evidence="4 5">
    <name type="scientific">Crenichthys baileyi</name>
    <name type="common">White River springfish</name>
    <dbReference type="NCBI Taxonomy" id="28760"/>
    <lineage>
        <taxon>Eukaryota</taxon>
        <taxon>Metazoa</taxon>
        <taxon>Chordata</taxon>
        <taxon>Craniata</taxon>
        <taxon>Vertebrata</taxon>
        <taxon>Euteleostomi</taxon>
        <taxon>Actinopterygii</taxon>
        <taxon>Neopterygii</taxon>
        <taxon>Teleostei</taxon>
        <taxon>Neoteleostei</taxon>
        <taxon>Acanthomorphata</taxon>
        <taxon>Ovalentaria</taxon>
        <taxon>Atherinomorphae</taxon>
        <taxon>Cyprinodontiformes</taxon>
        <taxon>Goodeidae</taxon>
        <taxon>Crenichthys</taxon>
    </lineage>
</organism>
<dbReference type="GO" id="GO:0036156">
    <property type="term" value="C:inner dynein arm"/>
    <property type="evidence" value="ECO:0007669"/>
    <property type="project" value="TreeGrafter"/>
</dbReference>
<dbReference type="GO" id="GO:0045504">
    <property type="term" value="F:dynein heavy chain binding"/>
    <property type="evidence" value="ECO:0007669"/>
    <property type="project" value="TreeGrafter"/>
</dbReference>
<gene>
    <name evidence="4" type="ORF">CRENBAI_021819</name>
</gene>
<evidence type="ECO:0000313" key="5">
    <source>
        <dbReference type="Proteomes" id="UP001311232"/>
    </source>
</evidence>
<keyword evidence="1" id="KW-0963">Cytoplasm</keyword>
<dbReference type="AlphaFoldDB" id="A0AAV9RWL4"/>
<dbReference type="GO" id="GO:0045503">
    <property type="term" value="F:dynein light chain binding"/>
    <property type="evidence" value="ECO:0007669"/>
    <property type="project" value="TreeGrafter"/>
</dbReference>
<evidence type="ECO:0000256" key="1">
    <source>
        <dbReference type="ARBA" id="ARBA00022490"/>
    </source>
</evidence>
<dbReference type="InterPro" id="IPR050687">
    <property type="entry name" value="Dynein_IC"/>
</dbReference>
<dbReference type="InterPro" id="IPR036322">
    <property type="entry name" value="WD40_repeat_dom_sf"/>
</dbReference>
<accession>A0AAV9RWL4</accession>
<evidence type="ECO:0008006" key="6">
    <source>
        <dbReference type="Google" id="ProtNLM"/>
    </source>
</evidence>
<dbReference type="Gene3D" id="2.130.10.10">
    <property type="entry name" value="YVTN repeat-like/Quinoprotein amine dehydrogenase"/>
    <property type="match status" value="1"/>
</dbReference>
<evidence type="ECO:0000313" key="4">
    <source>
        <dbReference type="EMBL" id="KAK5613425.1"/>
    </source>
</evidence>
<keyword evidence="5" id="KW-1185">Reference proteome</keyword>
<dbReference type="Proteomes" id="UP001311232">
    <property type="component" value="Unassembled WGS sequence"/>
</dbReference>
<evidence type="ECO:0000256" key="3">
    <source>
        <dbReference type="ARBA" id="ARBA00022737"/>
    </source>
</evidence>
<keyword evidence="2" id="KW-0853">WD repeat</keyword>
<dbReference type="GO" id="GO:0036159">
    <property type="term" value="P:inner dynein arm assembly"/>
    <property type="evidence" value="ECO:0007669"/>
    <property type="project" value="TreeGrafter"/>
</dbReference>
<keyword evidence="3" id="KW-0677">Repeat</keyword>
<reference evidence="4 5" key="1">
    <citation type="submission" date="2021-06" db="EMBL/GenBank/DDBJ databases">
        <authorList>
            <person name="Palmer J.M."/>
        </authorList>
    </citation>
    <scope>NUCLEOTIDE SEQUENCE [LARGE SCALE GENOMIC DNA]</scope>
    <source>
        <strain evidence="4 5">MEX-2019</strain>
        <tissue evidence="4">Muscle</tissue>
    </source>
</reference>